<dbReference type="Proteomes" id="UP000736335">
    <property type="component" value="Unassembled WGS sequence"/>
</dbReference>
<proteinExistence type="predicted"/>
<evidence type="ECO:0000313" key="1">
    <source>
        <dbReference type="EMBL" id="KAF9780759.1"/>
    </source>
</evidence>
<gene>
    <name evidence="1" type="ORF">BJ322DRAFT_1081529</name>
</gene>
<dbReference type="EMBL" id="WIUZ02000015">
    <property type="protein sequence ID" value="KAF9780759.1"/>
    <property type="molecule type" value="Genomic_DNA"/>
</dbReference>
<accession>A0A9P6L3J4</accession>
<dbReference type="OrthoDB" id="3258333at2759"/>
<name>A0A9P6L3J4_9AGAM</name>
<organism evidence="1 2">
    <name type="scientific">Thelephora terrestris</name>
    <dbReference type="NCBI Taxonomy" id="56493"/>
    <lineage>
        <taxon>Eukaryota</taxon>
        <taxon>Fungi</taxon>
        <taxon>Dikarya</taxon>
        <taxon>Basidiomycota</taxon>
        <taxon>Agaricomycotina</taxon>
        <taxon>Agaricomycetes</taxon>
        <taxon>Thelephorales</taxon>
        <taxon>Thelephoraceae</taxon>
        <taxon>Thelephora</taxon>
    </lineage>
</organism>
<reference evidence="1" key="1">
    <citation type="journal article" date="2020" name="Nat. Commun.">
        <title>Large-scale genome sequencing of mycorrhizal fungi provides insights into the early evolution of symbiotic traits.</title>
        <authorList>
            <person name="Miyauchi S."/>
            <person name="Kiss E."/>
            <person name="Kuo A."/>
            <person name="Drula E."/>
            <person name="Kohler A."/>
            <person name="Sanchez-Garcia M."/>
            <person name="Morin E."/>
            <person name="Andreopoulos B."/>
            <person name="Barry K.W."/>
            <person name="Bonito G."/>
            <person name="Buee M."/>
            <person name="Carver A."/>
            <person name="Chen C."/>
            <person name="Cichocki N."/>
            <person name="Clum A."/>
            <person name="Culley D."/>
            <person name="Crous P.W."/>
            <person name="Fauchery L."/>
            <person name="Girlanda M."/>
            <person name="Hayes R.D."/>
            <person name="Keri Z."/>
            <person name="LaButti K."/>
            <person name="Lipzen A."/>
            <person name="Lombard V."/>
            <person name="Magnuson J."/>
            <person name="Maillard F."/>
            <person name="Murat C."/>
            <person name="Nolan M."/>
            <person name="Ohm R.A."/>
            <person name="Pangilinan J."/>
            <person name="Pereira M.F."/>
            <person name="Perotto S."/>
            <person name="Peter M."/>
            <person name="Pfister S."/>
            <person name="Riley R."/>
            <person name="Sitrit Y."/>
            <person name="Stielow J.B."/>
            <person name="Szollosi G."/>
            <person name="Zifcakova L."/>
            <person name="Stursova M."/>
            <person name="Spatafora J.W."/>
            <person name="Tedersoo L."/>
            <person name="Vaario L.M."/>
            <person name="Yamada A."/>
            <person name="Yan M."/>
            <person name="Wang P."/>
            <person name="Xu J."/>
            <person name="Bruns T."/>
            <person name="Baldrian P."/>
            <person name="Vilgalys R."/>
            <person name="Dunand C."/>
            <person name="Henrissat B."/>
            <person name="Grigoriev I.V."/>
            <person name="Hibbett D."/>
            <person name="Nagy L.G."/>
            <person name="Martin F.M."/>
        </authorList>
    </citation>
    <scope>NUCLEOTIDE SEQUENCE</scope>
    <source>
        <strain evidence="1">UH-Tt-Lm1</strain>
    </source>
</reference>
<dbReference type="Gene3D" id="1.20.1280.50">
    <property type="match status" value="1"/>
</dbReference>
<dbReference type="InterPro" id="IPR036047">
    <property type="entry name" value="F-box-like_dom_sf"/>
</dbReference>
<evidence type="ECO:0000313" key="2">
    <source>
        <dbReference type="Proteomes" id="UP000736335"/>
    </source>
</evidence>
<sequence>MHSTSVLQVDCLQRNAFEVLRSARSINNTLAPINRIPPELFPMILQCWDGGCTDRNLIALTHVCQRWREVFTANSTLWTYLKCKDVEKTRVYIERSKASPLKIFLCESREGHHPYIQDAFLLVIPHISRATSIMIFGGEELFKTFTMHFSCPVPLLRHLTLHFSLNPLPVLSSTLFNGDLPSLRTLSLGGVIPHLPWQNLLQLTAFTLSGLVLKNDISVTRLLEFFSNAPLLREIELRVLPKSSDAPPGRVVSLPCLENFKIMTDNTHTSTLLNHLSIPAGAILDLAFDFHGSDSPLPDFLPKNPDNLQNLLHITSAHLCIELVTIGIKLGGPSGGLGMYGNRQDLRVSNTMVAERKTLTSLDYFDISRIQRLAVTAYGFSMHDETDECIHHVLNVMSDLRALFLNRCTDEPFISALDPEQNHEQLVLCPKLERLVFYIDVEEMFLFYIKGLTDMVKGRASKGSKLRSIIVITLGGLMFEGELYKLREYVEHRLPEWDGVF</sequence>
<dbReference type="SUPFAM" id="SSF81383">
    <property type="entry name" value="F-box domain"/>
    <property type="match status" value="1"/>
</dbReference>
<protein>
    <recommendedName>
        <fullName evidence="3">F-box domain-containing protein</fullName>
    </recommendedName>
</protein>
<keyword evidence="2" id="KW-1185">Reference proteome</keyword>
<reference evidence="1" key="2">
    <citation type="submission" date="2020-11" db="EMBL/GenBank/DDBJ databases">
        <authorList>
            <consortium name="DOE Joint Genome Institute"/>
            <person name="Kuo A."/>
            <person name="Miyauchi S."/>
            <person name="Kiss E."/>
            <person name="Drula E."/>
            <person name="Kohler A."/>
            <person name="Sanchez-Garcia M."/>
            <person name="Andreopoulos B."/>
            <person name="Barry K.W."/>
            <person name="Bonito G."/>
            <person name="Buee M."/>
            <person name="Carver A."/>
            <person name="Chen C."/>
            <person name="Cichocki N."/>
            <person name="Clum A."/>
            <person name="Culley D."/>
            <person name="Crous P.W."/>
            <person name="Fauchery L."/>
            <person name="Girlanda M."/>
            <person name="Hayes R."/>
            <person name="Keri Z."/>
            <person name="Labutti K."/>
            <person name="Lipzen A."/>
            <person name="Lombard V."/>
            <person name="Magnuson J."/>
            <person name="Maillard F."/>
            <person name="Morin E."/>
            <person name="Murat C."/>
            <person name="Nolan M."/>
            <person name="Ohm R."/>
            <person name="Pangilinan J."/>
            <person name="Pereira M."/>
            <person name="Perotto S."/>
            <person name="Peter M."/>
            <person name="Riley R."/>
            <person name="Sitrit Y."/>
            <person name="Stielow B."/>
            <person name="Szollosi G."/>
            <person name="Zifcakova L."/>
            <person name="Stursova M."/>
            <person name="Spatafora J.W."/>
            <person name="Tedersoo L."/>
            <person name="Vaario L.-M."/>
            <person name="Yamada A."/>
            <person name="Yan M."/>
            <person name="Wang P."/>
            <person name="Xu J."/>
            <person name="Bruns T."/>
            <person name="Baldrian P."/>
            <person name="Vilgalys R."/>
            <person name="Henrissat B."/>
            <person name="Grigoriev I.V."/>
            <person name="Hibbett D."/>
            <person name="Nagy L.G."/>
            <person name="Martin F.M."/>
        </authorList>
    </citation>
    <scope>NUCLEOTIDE SEQUENCE</scope>
    <source>
        <strain evidence="1">UH-Tt-Lm1</strain>
    </source>
</reference>
<comment type="caution">
    <text evidence="1">The sequence shown here is derived from an EMBL/GenBank/DDBJ whole genome shotgun (WGS) entry which is preliminary data.</text>
</comment>
<evidence type="ECO:0008006" key="3">
    <source>
        <dbReference type="Google" id="ProtNLM"/>
    </source>
</evidence>
<dbReference type="AlphaFoldDB" id="A0A9P6L3J4"/>